<reference evidence="1" key="1">
    <citation type="submission" date="2023-04" db="EMBL/GenBank/DDBJ databases">
        <title>Draft Genome sequencing of Naganishia species isolated from polar environments using Oxford Nanopore Technology.</title>
        <authorList>
            <person name="Leo P."/>
            <person name="Venkateswaran K."/>
        </authorList>
    </citation>
    <scope>NUCLEOTIDE SEQUENCE</scope>
    <source>
        <strain evidence="1">MNA-CCFEE 5262</strain>
    </source>
</reference>
<protein>
    <submittedName>
        <fullName evidence="1">Uncharacterized protein</fullName>
    </submittedName>
</protein>
<name>A0ACC2VIM1_9TREE</name>
<dbReference type="Proteomes" id="UP001230649">
    <property type="component" value="Unassembled WGS sequence"/>
</dbReference>
<dbReference type="EMBL" id="JASBWS010000087">
    <property type="protein sequence ID" value="KAJ9098983.1"/>
    <property type="molecule type" value="Genomic_DNA"/>
</dbReference>
<evidence type="ECO:0000313" key="2">
    <source>
        <dbReference type="Proteomes" id="UP001230649"/>
    </source>
</evidence>
<accession>A0ACC2VIM1</accession>
<keyword evidence="2" id="KW-1185">Reference proteome</keyword>
<evidence type="ECO:0000313" key="1">
    <source>
        <dbReference type="EMBL" id="KAJ9098983.1"/>
    </source>
</evidence>
<gene>
    <name evidence="1" type="ORF">QFC20_005801</name>
</gene>
<proteinExistence type="predicted"/>
<comment type="caution">
    <text evidence="1">The sequence shown here is derived from an EMBL/GenBank/DDBJ whole genome shotgun (WGS) entry which is preliminary data.</text>
</comment>
<organism evidence="1 2">
    <name type="scientific">Naganishia adeliensis</name>
    <dbReference type="NCBI Taxonomy" id="92952"/>
    <lineage>
        <taxon>Eukaryota</taxon>
        <taxon>Fungi</taxon>
        <taxon>Dikarya</taxon>
        <taxon>Basidiomycota</taxon>
        <taxon>Agaricomycotina</taxon>
        <taxon>Tremellomycetes</taxon>
        <taxon>Filobasidiales</taxon>
        <taxon>Filobasidiaceae</taxon>
        <taxon>Naganishia</taxon>
    </lineage>
</organism>
<sequence length="444" mass="47640">MGLPSSISAPSLPSAAAARKAKSSHHHRRTHSASGIPWVHSWRATRRKLYEIARMEALGARREDRFKVRVMDSPPVEKEEMVEYVSRESEVNATPMSIPRLLDGECADTPSGRILKRSGGMKMQRHGSETMLDFPEVELVLEERGLGQALRASSTLQRSTKAAETAPVRPTGLQRNPSLLQRGQSFTADDFNNCLSLSSDPSDDDLALHDQECATPSAAFDTQTPTLQTALDTTTPQPQEGGQDLFGDMFGRHNDLVSPPSSIFGSSDPCDVSMDSDVTPATPDHVHVPCIMLTKTSPTPMIHARNGSGSSDFEIVSPPVKKLSGLGTPLNLSPPGSPKSSLSPFAADLEKTPRPGTRPGLIRARSSTAAHKTPSAFCQFMNNAPSPSPIDPPQAAPIFRSISLGLPLPSAKRQKLGAGLTIPMPGASLESGLASPFDEKEMFQ</sequence>